<sequence length="38" mass="4346">MGCLIFCQIPDNLREFLMCDQNHLKVDSIRFPTSTDGS</sequence>
<dbReference type="AlphaFoldDB" id="Q339I8"/>
<organism evidence="1">
    <name type="scientific">Oryza sativa subsp. japonica</name>
    <name type="common">Rice</name>
    <dbReference type="NCBI Taxonomy" id="39947"/>
    <lineage>
        <taxon>Eukaryota</taxon>
        <taxon>Viridiplantae</taxon>
        <taxon>Streptophyta</taxon>
        <taxon>Embryophyta</taxon>
        <taxon>Tracheophyta</taxon>
        <taxon>Spermatophyta</taxon>
        <taxon>Magnoliopsida</taxon>
        <taxon>Liliopsida</taxon>
        <taxon>Poales</taxon>
        <taxon>Poaceae</taxon>
        <taxon>BOP clade</taxon>
        <taxon>Oryzoideae</taxon>
        <taxon>Oryzeae</taxon>
        <taxon>Oryzinae</taxon>
        <taxon>Oryza</taxon>
        <taxon>Oryza sativa</taxon>
    </lineage>
</organism>
<reference evidence="1" key="3">
    <citation type="submission" date="2006-07" db="EMBL/GenBank/DDBJ databases">
        <authorList>
            <person name="Buell R."/>
        </authorList>
    </citation>
    <scope>NUCLEOTIDE SEQUENCE</scope>
</reference>
<proteinExistence type="predicted"/>
<reference evidence="1" key="1">
    <citation type="journal article" date="2003" name="Science">
        <title>In-depth view of structure, activity, and evolution of rice chromosome 10.</title>
        <authorList>
            <consortium name="Rice Chromosome 10 Sequencing Consortium"/>
        </authorList>
    </citation>
    <scope>NUCLEOTIDE SEQUENCE [LARGE SCALE GENOMIC DNA]</scope>
</reference>
<protein>
    <submittedName>
        <fullName evidence="1">Uncharacterized protein</fullName>
    </submittedName>
</protein>
<name>Q339I8_ORYSJ</name>
<accession>Q339I8</accession>
<evidence type="ECO:0000313" key="1">
    <source>
        <dbReference type="EMBL" id="ABB47289.1"/>
    </source>
</evidence>
<dbReference type="EMBL" id="DP000086">
    <property type="protein sequence ID" value="ABB47289.1"/>
    <property type="molecule type" value="Genomic_DNA"/>
</dbReference>
<reference evidence="1" key="2">
    <citation type="submission" date="2003-05" db="EMBL/GenBank/DDBJ databases">
        <authorList>
            <person name="Buell C.R."/>
            <person name="Wing R.A."/>
            <person name="McCombie W.R."/>
            <person name="Messing J."/>
            <person name="Yuan Q."/>
            <person name="Ouyang S."/>
        </authorList>
    </citation>
    <scope>NUCLEOTIDE SEQUENCE</scope>
</reference>
<gene>
    <name evidence="1" type="ordered locus">LOC_Os10g21009</name>
</gene>